<dbReference type="InterPro" id="IPR013785">
    <property type="entry name" value="Aldolase_TIM"/>
</dbReference>
<sequence length="486" mass="53629">MIHEIATSTPARSSSNSEVAAERAPGESPLARPRPPARASDWSPTSWKNKPDPQATRYDEPAAVERVVSRIEELPPLVSSWEVERLRSLIAEAQLGRRFVLQGGDCAETMRDCRAGTIVKKLDILLKMSLVLLVGGRRPVVRVGRFAGQYAKPRSRPTELRGGLELPSYFGDLVNGPEFTPEARRPDPERMLACYQHAAMTLNFVRSFSAGGLSDLERPERWSLSFSERDGLPAAVRESFQATTRQLGDALRCMDALGGAGNELSRVEFFTSHEALNLHYESAQTRPAPDRDAYYDLTTHMPWLGERTRVSGGAHVEFLRGISNPIGIKLGPTVSPVDVLRLLDTLNPGEIPGRIVLITRMGATRVGDALPPLLEVVKRAGRRVLWVCDPMHGNTITTSSGVKTREFASILREIERTYDAHDACGTYLGGVHFELTGDDVTECIGGSVREEDLSRAYETLCDPRLNQAQALELSYCIARRMRATSP</sequence>
<protein>
    <recommendedName>
        <fullName evidence="4">Phospho-2-dehydro-3-deoxyheptonate aldolase</fullName>
        <ecNumber evidence="4">2.5.1.54</ecNumber>
    </recommendedName>
</protein>
<dbReference type="Gene3D" id="3.20.20.70">
    <property type="entry name" value="Aldolase class I"/>
    <property type="match status" value="1"/>
</dbReference>
<dbReference type="InterPro" id="IPR002480">
    <property type="entry name" value="DAHP_synth_2"/>
</dbReference>
<comment type="cofactor">
    <cofactor evidence="3">
        <name>Mn(2+)</name>
        <dbReference type="ChEBI" id="CHEBI:29035"/>
    </cofactor>
    <cofactor evidence="3">
        <name>Co(2+)</name>
        <dbReference type="ChEBI" id="CHEBI:48828"/>
    </cofactor>
    <cofactor evidence="3">
        <name>Cd(2+)</name>
        <dbReference type="ChEBI" id="CHEBI:48775"/>
    </cofactor>
    <text evidence="3">Binds 1 divalent cation per subunit. The enzyme is active with manganese, cobalt or cadmium ions.</text>
</comment>
<dbReference type="PANTHER" id="PTHR21337:SF0">
    <property type="entry name" value="PHOSPHO-2-DEHYDRO-3-DEOXYHEPTONATE ALDOLASE"/>
    <property type="match status" value="1"/>
</dbReference>
<dbReference type="EC" id="2.5.1.54" evidence="4"/>
<keyword evidence="3" id="KW-0104">Cadmium</keyword>
<evidence type="ECO:0000256" key="5">
    <source>
        <dbReference type="SAM" id="MobiDB-lite"/>
    </source>
</evidence>
<dbReference type="GO" id="GO:0009073">
    <property type="term" value="P:aromatic amino acid family biosynthetic process"/>
    <property type="evidence" value="ECO:0007669"/>
    <property type="project" value="UniProtKB-KW"/>
</dbReference>
<dbReference type="AlphaFoldDB" id="A0A6N7Q4A7"/>
<feature type="binding site" evidence="3">
    <location>
        <position position="145"/>
    </location>
    <ligand>
        <name>phosphoenolpyruvate</name>
        <dbReference type="ChEBI" id="CHEBI:58702"/>
    </ligand>
</feature>
<dbReference type="Proteomes" id="UP000440224">
    <property type="component" value="Unassembled WGS sequence"/>
</dbReference>
<gene>
    <name evidence="6" type="ORF">GF068_37090</name>
</gene>
<dbReference type="PANTHER" id="PTHR21337">
    <property type="entry name" value="PHOSPHO-2-DEHYDRO-3-DEOXYHEPTONATE ALDOLASE 1, 2"/>
    <property type="match status" value="1"/>
</dbReference>
<keyword evidence="4" id="KW-0028">Amino-acid biosynthesis</keyword>
<evidence type="ECO:0000313" key="7">
    <source>
        <dbReference type="Proteomes" id="UP000440224"/>
    </source>
</evidence>
<feature type="compositionally biased region" description="Polar residues" evidence="5">
    <location>
        <begin position="1"/>
        <end position="18"/>
    </location>
</feature>
<keyword evidence="4" id="KW-0057">Aromatic amino acid biosynthesis</keyword>
<evidence type="ECO:0000256" key="2">
    <source>
        <dbReference type="ARBA" id="ARBA00022679"/>
    </source>
</evidence>
<feature type="binding site" evidence="3">
    <location>
        <begin position="306"/>
        <end position="307"/>
    </location>
    <ligand>
        <name>phosphoenolpyruvate</name>
        <dbReference type="ChEBI" id="CHEBI:58702"/>
    </ligand>
</feature>
<organism evidence="6 7">
    <name type="scientific">Polyangium spumosum</name>
    <dbReference type="NCBI Taxonomy" id="889282"/>
    <lineage>
        <taxon>Bacteria</taxon>
        <taxon>Pseudomonadati</taxon>
        <taxon>Myxococcota</taxon>
        <taxon>Polyangia</taxon>
        <taxon>Polyangiales</taxon>
        <taxon>Polyangiaceae</taxon>
        <taxon>Polyangium</taxon>
    </lineage>
</organism>
<comment type="pathway">
    <text evidence="4">Metabolic intermediate biosynthesis; chorismate biosynthesis; chorismate from D-erythrose 4-phosphate and phosphoenolpyruvate: step 1/7.</text>
</comment>
<feature type="binding site" evidence="3">
    <location>
        <position position="106"/>
    </location>
    <ligand>
        <name>Mn(2+)</name>
        <dbReference type="ChEBI" id="CHEBI:29035"/>
    </ligand>
</feature>
<comment type="similarity">
    <text evidence="1 4">Belongs to the class-II DAHP synthase family.</text>
</comment>
<feature type="binding site" evidence="3">
    <location>
        <position position="434"/>
    </location>
    <ligand>
        <name>Mn(2+)</name>
        <dbReference type="ChEBI" id="CHEBI:29035"/>
    </ligand>
</feature>
<keyword evidence="3" id="KW-0464">Manganese</keyword>
<evidence type="ECO:0000256" key="1">
    <source>
        <dbReference type="ARBA" id="ARBA00008911"/>
    </source>
</evidence>
<evidence type="ECO:0000256" key="3">
    <source>
        <dbReference type="PIRSR" id="PIRSR602480-1"/>
    </source>
</evidence>
<reference evidence="6 7" key="1">
    <citation type="submission" date="2019-10" db="EMBL/GenBank/DDBJ databases">
        <title>A soil myxobacterium in the family Polyangiaceae.</title>
        <authorList>
            <person name="Li Y."/>
            <person name="Wang J."/>
        </authorList>
    </citation>
    <scope>NUCLEOTIDE SEQUENCE [LARGE SCALE GENOMIC DNA]</scope>
    <source>
        <strain evidence="6 7">DSM 14734</strain>
    </source>
</reference>
<feature type="region of interest" description="Disordered" evidence="5">
    <location>
        <begin position="1"/>
        <end position="60"/>
    </location>
</feature>
<feature type="binding site" evidence="3">
    <location>
        <position position="462"/>
    </location>
    <ligand>
        <name>Mn(2+)</name>
        <dbReference type="ChEBI" id="CHEBI:29035"/>
    </ligand>
</feature>
<accession>A0A6N7Q4A7</accession>
<dbReference type="GO" id="GO:0008652">
    <property type="term" value="P:amino acid biosynthetic process"/>
    <property type="evidence" value="ECO:0007669"/>
    <property type="project" value="UniProtKB-KW"/>
</dbReference>
<dbReference type="RefSeq" id="WP_153824289.1">
    <property type="nucleotide sequence ID" value="NZ_WJIE01000018.1"/>
</dbReference>
<dbReference type="EMBL" id="WJIE01000018">
    <property type="protein sequence ID" value="MRG97505.1"/>
    <property type="molecule type" value="Genomic_DNA"/>
</dbReference>
<feature type="binding site" evidence="3">
    <location>
        <position position="329"/>
    </location>
    <ligand>
        <name>phosphoenolpyruvate</name>
        <dbReference type="ChEBI" id="CHEBI:58702"/>
    </ligand>
</feature>
<dbReference type="OrthoDB" id="9766852at2"/>
<keyword evidence="2 4" id="KW-0808">Transferase</keyword>
<dbReference type="Pfam" id="PF01474">
    <property type="entry name" value="DAHP_synth_2"/>
    <property type="match status" value="1"/>
</dbReference>
<keyword evidence="7" id="KW-1185">Reference proteome</keyword>
<feature type="binding site" evidence="3">
    <location>
        <position position="360"/>
    </location>
    <ligand>
        <name>phosphoenolpyruvate</name>
        <dbReference type="ChEBI" id="CHEBI:58702"/>
    </ligand>
</feature>
<proteinExistence type="inferred from homology"/>
<evidence type="ECO:0000256" key="4">
    <source>
        <dbReference type="RuleBase" id="RU363071"/>
    </source>
</evidence>
<feature type="binding site" evidence="3">
    <location>
        <position position="392"/>
    </location>
    <ligand>
        <name>Mn(2+)</name>
        <dbReference type="ChEBI" id="CHEBI:29035"/>
    </ligand>
</feature>
<dbReference type="SUPFAM" id="SSF51569">
    <property type="entry name" value="Aldolase"/>
    <property type="match status" value="1"/>
</dbReference>
<comment type="caution">
    <text evidence="6">The sequence shown here is derived from an EMBL/GenBank/DDBJ whole genome shotgun (WGS) entry which is preliminary data.</text>
</comment>
<comment type="catalytic activity">
    <reaction evidence="4">
        <text>D-erythrose 4-phosphate + phosphoenolpyruvate + H2O = 7-phospho-2-dehydro-3-deoxy-D-arabino-heptonate + phosphate</text>
        <dbReference type="Rhea" id="RHEA:14717"/>
        <dbReference type="ChEBI" id="CHEBI:15377"/>
        <dbReference type="ChEBI" id="CHEBI:16897"/>
        <dbReference type="ChEBI" id="CHEBI:43474"/>
        <dbReference type="ChEBI" id="CHEBI:58394"/>
        <dbReference type="ChEBI" id="CHEBI:58702"/>
        <dbReference type="EC" id="2.5.1.54"/>
    </reaction>
</comment>
<name>A0A6N7Q4A7_9BACT</name>
<keyword evidence="3" id="KW-0170">Cobalt</keyword>
<evidence type="ECO:0000313" key="6">
    <source>
        <dbReference type="EMBL" id="MRG97505.1"/>
    </source>
</evidence>
<dbReference type="GO" id="GO:0003849">
    <property type="term" value="F:3-deoxy-7-phosphoheptulonate synthase activity"/>
    <property type="evidence" value="ECO:0007669"/>
    <property type="project" value="UniProtKB-EC"/>
</dbReference>